<evidence type="ECO:0000259" key="10">
    <source>
        <dbReference type="PROSITE" id="PS50109"/>
    </source>
</evidence>
<dbReference type="EC" id="2.7.13.3" evidence="2"/>
<keyword evidence="8" id="KW-0175">Coiled coil</keyword>
<evidence type="ECO:0000256" key="9">
    <source>
        <dbReference type="SAM" id="Phobius"/>
    </source>
</evidence>
<keyword evidence="3" id="KW-0808">Transferase</keyword>
<accession>A0A1M7Q8G8</accession>
<comment type="catalytic activity">
    <reaction evidence="1">
        <text>ATP + protein L-histidine = ADP + protein N-phospho-L-histidine.</text>
        <dbReference type="EC" id="2.7.13.3"/>
    </reaction>
</comment>
<dbReference type="GO" id="GO:0007234">
    <property type="term" value="P:osmosensory signaling via phosphorelay pathway"/>
    <property type="evidence" value="ECO:0007669"/>
    <property type="project" value="TreeGrafter"/>
</dbReference>
<dbReference type="EMBL" id="FRCY01000015">
    <property type="protein sequence ID" value="SHN26891.1"/>
    <property type="molecule type" value="Genomic_DNA"/>
</dbReference>
<evidence type="ECO:0000256" key="4">
    <source>
        <dbReference type="ARBA" id="ARBA00022741"/>
    </source>
</evidence>
<dbReference type="InterPro" id="IPR036890">
    <property type="entry name" value="HATPase_C_sf"/>
</dbReference>
<dbReference type="GO" id="GO:0030295">
    <property type="term" value="F:protein kinase activator activity"/>
    <property type="evidence" value="ECO:0007669"/>
    <property type="project" value="TreeGrafter"/>
</dbReference>
<feature type="transmembrane region" description="Helical" evidence="9">
    <location>
        <begin position="7"/>
        <end position="28"/>
    </location>
</feature>
<name>A0A1M7Q8G8_9BACT</name>
<dbReference type="Proteomes" id="UP000184513">
    <property type="component" value="Unassembled WGS sequence"/>
</dbReference>
<dbReference type="Gene3D" id="3.30.565.10">
    <property type="entry name" value="Histidine kinase-like ATPase, C-terminal domain"/>
    <property type="match status" value="1"/>
</dbReference>
<feature type="transmembrane region" description="Helical" evidence="9">
    <location>
        <begin position="40"/>
        <end position="59"/>
    </location>
</feature>
<dbReference type="AlphaFoldDB" id="A0A1M7Q8G8"/>
<dbReference type="GO" id="GO:0000156">
    <property type="term" value="F:phosphorelay response regulator activity"/>
    <property type="evidence" value="ECO:0007669"/>
    <property type="project" value="TreeGrafter"/>
</dbReference>
<dbReference type="InterPro" id="IPR050351">
    <property type="entry name" value="BphY/WalK/GraS-like"/>
</dbReference>
<dbReference type="InterPro" id="IPR036097">
    <property type="entry name" value="HisK_dim/P_sf"/>
</dbReference>
<proteinExistence type="predicted"/>
<evidence type="ECO:0000256" key="7">
    <source>
        <dbReference type="ARBA" id="ARBA00023012"/>
    </source>
</evidence>
<evidence type="ECO:0000313" key="11">
    <source>
        <dbReference type="EMBL" id="SHN26891.1"/>
    </source>
</evidence>
<evidence type="ECO:0000256" key="5">
    <source>
        <dbReference type="ARBA" id="ARBA00022777"/>
    </source>
</evidence>
<dbReference type="InterPro" id="IPR004358">
    <property type="entry name" value="Sig_transdc_His_kin-like_C"/>
</dbReference>
<dbReference type="PROSITE" id="PS50109">
    <property type="entry name" value="HIS_KIN"/>
    <property type="match status" value="1"/>
</dbReference>
<feature type="coiled-coil region" evidence="8">
    <location>
        <begin position="66"/>
        <end position="93"/>
    </location>
</feature>
<dbReference type="SUPFAM" id="SSF55874">
    <property type="entry name" value="ATPase domain of HSP90 chaperone/DNA topoisomerase II/histidine kinase"/>
    <property type="match status" value="1"/>
</dbReference>
<dbReference type="SMART" id="SM00387">
    <property type="entry name" value="HATPase_c"/>
    <property type="match status" value="1"/>
</dbReference>
<sequence>MSVKIAMLYVAVGIIWVFGSDSLILYLFDGADSTVLYSYQFIKGVFFVVLTGVLVYYLMDRHYLYLDGKVRELELANQKIERERAKSEHAKNQLDQFIMVASNELVEPVRQSHGFLELFIRKNRAILPDKSISFLELTLENFYKIKDVIQDLVAFSQLTNDQESQEIVDLNVVLEKAIHLNSRKFGLGKIDLRKADLTGTKGDYKRFLQLFDQLLNNAFNFRDPSRTLKIEIEVTRADGYKTIAVKDNGVGIEAQHLDSIFYILQQYDRGMIRRGSGMGLAICRKIVEDAGGKIWATSVLGEGSTFYIMLREIDTTKLANNSTGKGRGE</sequence>
<dbReference type="Pfam" id="PF02518">
    <property type="entry name" value="HATPase_c"/>
    <property type="match status" value="1"/>
</dbReference>
<dbReference type="GO" id="GO:0000155">
    <property type="term" value="F:phosphorelay sensor kinase activity"/>
    <property type="evidence" value="ECO:0007669"/>
    <property type="project" value="InterPro"/>
</dbReference>
<dbReference type="SUPFAM" id="SSF47384">
    <property type="entry name" value="Homodimeric domain of signal transducing histidine kinase"/>
    <property type="match status" value="1"/>
</dbReference>
<keyword evidence="9" id="KW-0472">Membrane</keyword>
<evidence type="ECO:0000256" key="8">
    <source>
        <dbReference type="SAM" id="Coils"/>
    </source>
</evidence>
<keyword evidence="9" id="KW-0812">Transmembrane</keyword>
<organism evidence="11 12">
    <name type="scientific">Cyclobacterium lianum</name>
    <dbReference type="NCBI Taxonomy" id="388280"/>
    <lineage>
        <taxon>Bacteria</taxon>
        <taxon>Pseudomonadati</taxon>
        <taxon>Bacteroidota</taxon>
        <taxon>Cytophagia</taxon>
        <taxon>Cytophagales</taxon>
        <taxon>Cyclobacteriaceae</taxon>
        <taxon>Cyclobacterium</taxon>
    </lineage>
</organism>
<dbReference type="PANTHER" id="PTHR42878">
    <property type="entry name" value="TWO-COMPONENT HISTIDINE KINASE"/>
    <property type="match status" value="1"/>
</dbReference>
<dbReference type="GO" id="GO:0005524">
    <property type="term" value="F:ATP binding"/>
    <property type="evidence" value="ECO:0007669"/>
    <property type="project" value="UniProtKB-KW"/>
</dbReference>
<evidence type="ECO:0000313" key="12">
    <source>
        <dbReference type="Proteomes" id="UP000184513"/>
    </source>
</evidence>
<gene>
    <name evidence="11" type="ORF">SAMN04488057_11543</name>
</gene>
<evidence type="ECO:0000256" key="3">
    <source>
        <dbReference type="ARBA" id="ARBA00022679"/>
    </source>
</evidence>
<dbReference type="PRINTS" id="PR00344">
    <property type="entry name" value="BCTRLSENSOR"/>
</dbReference>
<dbReference type="InterPro" id="IPR003594">
    <property type="entry name" value="HATPase_dom"/>
</dbReference>
<dbReference type="InterPro" id="IPR005467">
    <property type="entry name" value="His_kinase_dom"/>
</dbReference>
<keyword evidence="4" id="KW-0547">Nucleotide-binding</keyword>
<reference evidence="11 12" key="1">
    <citation type="submission" date="2016-11" db="EMBL/GenBank/DDBJ databases">
        <authorList>
            <person name="Jaros S."/>
            <person name="Januszkiewicz K."/>
            <person name="Wedrychowicz H."/>
        </authorList>
    </citation>
    <scope>NUCLEOTIDE SEQUENCE [LARGE SCALE GENOMIC DNA]</scope>
    <source>
        <strain evidence="11 12">CGMCC 1.6102</strain>
    </source>
</reference>
<dbReference type="PANTHER" id="PTHR42878:SF7">
    <property type="entry name" value="SENSOR HISTIDINE KINASE GLRK"/>
    <property type="match status" value="1"/>
</dbReference>
<keyword evidence="5 11" id="KW-0418">Kinase</keyword>
<keyword evidence="12" id="KW-1185">Reference proteome</keyword>
<keyword evidence="6" id="KW-0067">ATP-binding</keyword>
<protein>
    <recommendedName>
        <fullName evidence="2">histidine kinase</fullName>
        <ecNumber evidence="2">2.7.13.3</ecNumber>
    </recommendedName>
</protein>
<evidence type="ECO:0000256" key="1">
    <source>
        <dbReference type="ARBA" id="ARBA00000085"/>
    </source>
</evidence>
<keyword evidence="7" id="KW-0902">Two-component regulatory system</keyword>
<feature type="domain" description="Histidine kinase" evidence="10">
    <location>
        <begin position="100"/>
        <end position="314"/>
    </location>
</feature>
<dbReference type="RefSeq" id="WP_178371538.1">
    <property type="nucleotide sequence ID" value="NZ_FRCY01000015.1"/>
</dbReference>
<dbReference type="STRING" id="388280.SAMN04488057_11543"/>
<keyword evidence="9" id="KW-1133">Transmembrane helix</keyword>
<evidence type="ECO:0000256" key="2">
    <source>
        <dbReference type="ARBA" id="ARBA00012438"/>
    </source>
</evidence>
<dbReference type="Gene3D" id="1.10.287.130">
    <property type="match status" value="1"/>
</dbReference>
<evidence type="ECO:0000256" key="6">
    <source>
        <dbReference type="ARBA" id="ARBA00022840"/>
    </source>
</evidence>